<dbReference type="PANTHER" id="PTHR21299">
    <property type="entry name" value="CYTIDYLATE KINASE/PANTOATE-BETA-ALANINE LIGASE"/>
    <property type="match status" value="1"/>
</dbReference>
<dbReference type="HAMAP" id="MF_00238">
    <property type="entry name" value="Cytidyl_kinase_type1"/>
    <property type="match status" value="1"/>
</dbReference>
<evidence type="ECO:0000256" key="5">
    <source>
        <dbReference type="ARBA" id="ARBA00022777"/>
    </source>
</evidence>
<keyword evidence="6" id="KW-0067">ATP-binding</keyword>
<evidence type="ECO:0000256" key="1">
    <source>
        <dbReference type="ARBA" id="ARBA00009427"/>
    </source>
</evidence>
<keyword evidence="3" id="KW-0808">Transferase</keyword>
<evidence type="ECO:0000256" key="3">
    <source>
        <dbReference type="ARBA" id="ARBA00022679"/>
    </source>
</evidence>
<dbReference type="GO" id="GO:0005524">
    <property type="term" value="F:ATP binding"/>
    <property type="evidence" value="ECO:0007669"/>
    <property type="project" value="UniProtKB-KW"/>
</dbReference>
<dbReference type="EMBL" id="CAEZXM010000050">
    <property type="protein sequence ID" value="CAB4684097.1"/>
    <property type="molecule type" value="Genomic_DNA"/>
</dbReference>
<organism evidence="10">
    <name type="scientific">freshwater metagenome</name>
    <dbReference type="NCBI Taxonomy" id="449393"/>
    <lineage>
        <taxon>unclassified sequences</taxon>
        <taxon>metagenomes</taxon>
        <taxon>ecological metagenomes</taxon>
    </lineage>
</organism>
<accession>A0A6J6ND53</accession>
<dbReference type="Pfam" id="PF02224">
    <property type="entry name" value="Cytidylate_kin"/>
    <property type="match status" value="1"/>
</dbReference>
<evidence type="ECO:0000259" key="9">
    <source>
        <dbReference type="Pfam" id="PF02224"/>
    </source>
</evidence>
<comment type="catalytic activity">
    <reaction evidence="8">
        <text>CMP + ATP = CDP + ADP</text>
        <dbReference type="Rhea" id="RHEA:11600"/>
        <dbReference type="ChEBI" id="CHEBI:30616"/>
        <dbReference type="ChEBI" id="CHEBI:58069"/>
        <dbReference type="ChEBI" id="CHEBI:60377"/>
        <dbReference type="ChEBI" id="CHEBI:456216"/>
        <dbReference type="EC" id="2.7.4.25"/>
    </reaction>
</comment>
<evidence type="ECO:0000256" key="7">
    <source>
        <dbReference type="ARBA" id="ARBA00047615"/>
    </source>
</evidence>
<dbReference type="AlphaFoldDB" id="A0A6J6ND53"/>
<dbReference type="GO" id="GO:0015949">
    <property type="term" value="P:nucleobase-containing small molecule interconversion"/>
    <property type="evidence" value="ECO:0007669"/>
    <property type="project" value="TreeGrafter"/>
</dbReference>
<gene>
    <name evidence="10" type="ORF">UFOPK2366_00389</name>
</gene>
<dbReference type="InterPro" id="IPR003136">
    <property type="entry name" value="Cytidylate_kin"/>
</dbReference>
<evidence type="ECO:0000256" key="4">
    <source>
        <dbReference type="ARBA" id="ARBA00022741"/>
    </source>
</evidence>
<dbReference type="PANTHER" id="PTHR21299:SF2">
    <property type="entry name" value="CYTIDYLATE KINASE"/>
    <property type="match status" value="1"/>
</dbReference>
<dbReference type="InterPro" id="IPR011994">
    <property type="entry name" value="Cytidylate_kinase_dom"/>
</dbReference>
<dbReference type="Gene3D" id="3.40.50.300">
    <property type="entry name" value="P-loop containing nucleotide triphosphate hydrolases"/>
    <property type="match status" value="1"/>
</dbReference>
<keyword evidence="5" id="KW-0418">Kinase</keyword>
<protein>
    <recommendedName>
        <fullName evidence="2">(d)CMP kinase</fullName>
        <ecNumber evidence="2">2.7.4.25</ecNumber>
    </recommendedName>
</protein>
<keyword evidence="4" id="KW-0547">Nucleotide-binding</keyword>
<dbReference type="NCBIfam" id="TIGR00017">
    <property type="entry name" value="cmk"/>
    <property type="match status" value="1"/>
</dbReference>
<evidence type="ECO:0000256" key="2">
    <source>
        <dbReference type="ARBA" id="ARBA00012906"/>
    </source>
</evidence>
<reference evidence="10" key="1">
    <citation type="submission" date="2020-05" db="EMBL/GenBank/DDBJ databases">
        <authorList>
            <person name="Chiriac C."/>
            <person name="Salcher M."/>
            <person name="Ghai R."/>
            <person name="Kavagutti S V."/>
        </authorList>
    </citation>
    <scope>NUCLEOTIDE SEQUENCE</scope>
</reference>
<evidence type="ECO:0000313" key="10">
    <source>
        <dbReference type="EMBL" id="CAB4684097.1"/>
    </source>
</evidence>
<dbReference type="CDD" id="cd02020">
    <property type="entry name" value="CMPK"/>
    <property type="match status" value="1"/>
</dbReference>
<comment type="catalytic activity">
    <reaction evidence="7">
        <text>dCMP + ATP = dCDP + ADP</text>
        <dbReference type="Rhea" id="RHEA:25094"/>
        <dbReference type="ChEBI" id="CHEBI:30616"/>
        <dbReference type="ChEBI" id="CHEBI:57566"/>
        <dbReference type="ChEBI" id="CHEBI:58593"/>
        <dbReference type="ChEBI" id="CHEBI:456216"/>
        <dbReference type="EC" id="2.7.4.25"/>
    </reaction>
</comment>
<name>A0A6J6ND53_9ZZZZ</name>
<dbReference type="EC" id="2.7.4.25" evidence="2"/>
<feature type="domain" description="Cytidylate kinase" evidence="9">
    <location>
        <begin position="4"/>
        <end position="204"/>
    </location>
</feature>
<evidence type="ECO:0000256" key="6">
    <source>
        <dbReference type="ARBA" id="ARBA00022840"/>
    </source>
</evidence>
<dbReference type="GO" id="GO:0036431">
    <property type="term" value="F:dCMP kinase activity"/>
    <property type="evidence" value="ECO:0007669"/>
    <property type="project" value="InterPro"/>
</dbReference>
<proteinExistence type="inferred from homology"/>
<dbReference type="GO" id="GO:0005829">
    <property type="term" value="C:cytosol"/>
    <property type="evidence" value="ECO:0007669"/>
    <property type="project" value="TreeGrafter"/>
</dbReference>
<dbReference type="InterPro" id="IPR027417">
    <property type="entry name" value="P-loop_NTPase"/>
</dbReference>
<dbReference type="SUPFAM" id="SSF52540">
    <property type="entry name" value="P-loop containing nucleoside triphosphate hydrolases"/>
    <property type="match status" value="1"/>
</dbReference>
<evidence type="ECO:0000256" key="8">
    <source>
        <dbReference type="ARBA" id="ARBA00048478"/>
    </source>
</evidence>
<comment type="similarity">
    <text evidence="1">Belongs to the cytidylate kinase family. Type 1 subfamily.</text>
</comment>
<sequence>MRVVAIDGPAGAGKSTVARALARRLGLEYLDTGAMYRAVTFAAVHRGIPLDDTAQIGQLSREVTLTVDERGVVVDGIDATEQIRSTEITGAVSAVAANSEVRAEMRARQRDWAEVRGGGVVEGRDIGSVVFPDAALKLYLTASPRVRAERRVAEAGGDVDDIERAIAARDNSDSSRADSPLREADGSVVLDTSGLSIEAVLSAIEGLLNIPK</sequence>